<dbReference type="SUPFAM" id="SSF48435">
    <property type="entry name" value="Bacterial muramidases"/>
    <property type="match status" value="1"/>
</dbReference>
<dbReference type="Gene3D" id="1.10.530.10">
    <property type="match status" value="1"/>
</dbReference>
<dbReference type="GO" id="GO:0004553">
    <property type="term" value="F:hydrolase activity, hydrolyzing O-glycosyl compounds"/>
    <property type="evidence" value="ECO:0007669"/>
    <property type="project" value="InterPro"/>
</dbReference>
<dbReference type="PANTHER" id="PTHR37423">
    <property type="entry name" value="SOLUBLE LYTIC MUREIN TRANSGLYCOSYLASE-RELATED"/>
    <property type="match status" value="1"/>
</dbReference>
<dbReference type="PANTHER" id="PTHR37423:SF2">
    <property type="entry name" value="MEMBRANE-BOUND LYTIC MUREIN TRANSGLYCOSYLASE C"/>
    <property type="match status" value="1"/>
</dbReference>
<evidence type="ECO:0000256" key="2">
    <source>
        <dbReference type="ARBA" id="ARBA00009387"/>
    </source>
</evidence>
<dbReference type="InterPro" id="IPR008258">
    <property type="entry name" value="Transglycosylase_SLT_dom_1"/>
</dbReference>
<dbReference type="CAZy" id="GH23">
    <property type="family name" value="Glycoside Hydrolase Family 23"/>
</dbReference>
<dbReference type="PROSITE" id="PS00922">
    <property type="entry name" value="TRANSGLYCOSYLASE"/>
    <property type="match status" value="1"/>
</dbReference>
<comment type="similarity">
    <text evidence="1">Belongs to the transglycosylase Slt family.</text>
</comment>
<gene>
    <name evidence="6" type="ordered locus">amb2539</name>
</gene>
<evidence type="ECO:0000256" key="1">
    <source>
        <dbReference type="ARBA" id="ARBA00007734"/>
    </source>
</evidence>
<evidence type="ECO:0000256" key="3">
    <source>
        <dbReference type="ARBA" id="ARBA00022729"/>
    </source>
</evidence>
<keyword evidence="7" id="KW-1185">Reference proteome</keyword>
<feature type="chain" id="PRO_5004218185" evidence="4">
    <location>
        <begin position="38"/>
        <end position="670"/>
    </location>
</feature>
<dbReference type="HOGENOM" id="CLU_015184_0_1_5"/>
<dbReference type="InterPro" id="IPR000189">
    <property type="entry name" value="Transglyc_AS"/>
</dbReference>
<sequence length="670" mass="74689">MPALLNNRPGFQPLKLFPVAIILSALLCLGAPSAARADGVGDAAIARQAIAAAKRDHFDEAERLARQSRSKALPRLVTWMAYVSGRSGADFAQLGAFIHANPEWPMMSQMTKRAEESITAATPTAQVLAWFDSHPPTTADGGQAYARALFAAGRNEQAVKVIRETWVNLSFGALQEKQYLNLLGEHLRYEDHWRRLDRLLWDRQETSVQRMIMKVDAGHRAVAQARLALQAGKSNPEPLINAVPASLRDDPGLIYERVRWRRQKDLDEDALDLLSHPSRNKVRPDLWWQERAILARRALQKGLVSRAYQAAADHGLEGGTQYVDAEFLAGWVALRFLDDRATAVHHFTRLHEWASHPISRARAAYWAGRALEAAGDAKAKEWYTRAARYSTTYYGQLGASRLGDHHWPLPDEPQPTPDDVARFEARDVVAAARLLMQVGESELLRSFFIRLNDTVQTPGERALVAGLASRTGRHDLGLTVARRSDREGVTLVQAGWPVPDLDADETNPEKALVLALIRQESGFVADIESPAGAKGLMQLLPSTASKVAKSIGLKYHVNKLDDPNFNVQVGSAYLRDLVGDFEGSYILALASYNAGPGRARRWIREYGDPRDANVDVVDWVEMIPFSETRNYVQRVMESVAVYRRRLGKHVGPTLEADLKRWARRTAEARP</sequence>
<evidence type="ECO:0000256" key="4">
    <source>
        <dbReference type="SAM" id="SignalP"/>
    </source>
</evidence>
<dbReference type="Gene3D" id="1.25.20.10">
    <property type="entry name" value="Bacterial muramidases"/>
    <property type="match status" value="1"/>
</dbReference>
<organism evidence="6 7">
    <name type="scientific">Paramagnetospirillum magneticum (strain ATCC 700264 / AMB-1)</name>
    <name type="common">Magnetospirillum magneticum</name>
    <dbReference type="NCBI Taxonomy" id="342108"/>
    <lineage>
        <taxon>Bacteria</taxon>
        <taxon>Pseudomonadati</taxon>
        <taxon>Pseudomonadota</taxon>
        <taxon>Alphaproteobacteria</taxon>
        <taxon>Rhodospirillales</taxon>
        <taxon>Magnetospirillaceae</taxon>
        <taxon>Paramagnetospirillum</taxon>
    </lineage>
</organism>
<protein>
    <submittedName>
        <fullName evidence="6">Soluble lytic murein transglycosylase and related regulatory protein</fullName>
    </submittedName>
</protein>
<proteinExistence type="inferred from homology"/>
<name>Q2W482_PARM1</name>
<evidence type="ECO:0000313" key="6">
    <source>
        <dbReference type="EMBL" id="BAE51343.1"/>
    </source>
</evidence>
<dbReference type="AlphaFoldDB" id="Q2W482"/>
<dbReference type="STRING" id="342108.amb2539"/>
<dbReference type="GO" id="GO:0042597">
    <property type="term" value="C:periplasmic space"/>
    <property type="evidence" value="ECO:0007669"/>
    <property type="project" value="InterPro"/>
</dbReference>
<dbReference type="Proteomes" id="UP000007058">
    <property type="component" value="Chromosome"/>
</dbReference>
<evidence type="ECO:0000313" key="7">
    <source>
        <dbReference type="Proteomes" id="UP000007058"/>
    </source>
</evidence>
<feature type="domain" description="Transglycosylase SLT" evidence="5">
    <location>
        <begin position="506"/>
        <end position="611"/>
    </location>
</feature>
<feature type="signal peptide" evidence="4">
    <location>
        <begin position="1"/>
        <end position="37"/>
    </location>
</feature>
<comment type="similarity">
    <text evidence="2">Belongs to the virb1 family.</text>
</comment>
<dbReference type="GO" id="GO:0000270">
    <property type="term" value="P:peptidoglycan metabolic process"/>
    <property type="evidence" value="ECO:0007669"/>
    <property type="project" value="InterPro"/>
</dbReference>
<dbReference type="SUPFAM" id="SSF53955">
    <property type="entry name" value="Lysozyme-like"/>
    <property type="match status" value="1"/>
</dbReference>
<keyword evidence="3 4" id="KW-0732">Signal</keyword>
<dbReference type="KEGG" id="mag:amb2539"/>
<evidence type="ECO:0000259" key="5">
    <source>
        <dbReference type="Pfam" id="PF01464"/>
    </source>
</evidence>
<dbReference type="EMBL" id="AP007255">
    <property type="protein sequence ID" value="BAE51343.1"/>
    <property type="molecule type" value="Genomic_DNA"/>
</dbReference>
<reference evidence="6 7" key="1">
    <citation type="journal article" date="2005" name="DNA Res.">
        <title>Complete genome sequence of the facultative anaerobic magnetotactic bacterium Magnetospirillum sp. strain AMB-1.</title>
        <authorList>
            <person name="Matsunaga T."/>
            <person name="Okamura Y."/>
            <person name="Fukuda Y."/>
            <person name="Wahyudi A.T."/>
            <person name="Murase Y."/>
            <person name="Takeyama H."/>
        </authorList>
    </citation>
    <scope>NUCLEOTIDE SEQUENCE [LARGE SCALE GENOMIC DNA]</scope>
    <source>
        <strain evidence="7">ATCC 700264 / AMB-1</strain>
    </source>
</reference>
<dbReference type="InterPro" id="IPR023346">
    <property type="entry name" value="Lysozyme-like_dom_sf"/>
</dbReference>
<accession>Q2W482</accession>
<dbReference type="Pfam" id="PF01464">
    <property type="entry name" value="SLT"/>
    <property type="match status" value="1"/>
</dbReference>
<dbReference type="GO" id="GO:0008933">
    <property type="term" value="F:peptidoglycan lytic transglycosylase activity"/>
    <property type="evidence" value="ECO:0007669"/>
    <property type="project" value="InterPro"/>
</dbReference>
<dbReference type="GO" id="GO:0016020">
    <property type="term" value="C:membrane"/>
    <property type="evidence" value="ECO:0007669"/>
    <property type="project" value="InterPro"/>
</dbReference>
<dbReference type="InterPro" id="IPR008939">
    <property type="entry name" value="Lytic_TGlycosylase_superhlx_U"/>
</dbReference>
<dbReference type="CDD" id="cd13401">
    <property type="entry name" value="Slt70-like"/>
    <property type="match status" value="1"/>
</dbReference>